<dbReference type="EMBL" id="JYDP01000246">
    <property type="protein sequence ID" value="KRZ02053.1"/>
    <property type="molecule type" value="Genomic_DNA"/>
</dbReference>
<evidence type="ECO:0000313" key="1">
    <source>
        <dbReference type="EMBL" id="KRZ02053.1"/>
    </source>
</evidence>
<evidence type="ECO:0000313" key="2">
    <source>
        <dbReference type="Proteomes" id="UP000055024"/>
    </source>
</evidence>
<organism evidence="1 2">
    <name type="scientific">Trichinella zimbabwensis</name>
    <dbReference type="NCBI Taxonomy" id="268475"/>
    <lineage>
        <taxon>Eukaryota</taxon>
        <taxon>Metazoa</taxon>
        <taxon>Ecdysozoa</taxon>
        <taxon>Nematoda</taxon>
        <taxon>Enoplea</taxon>
        <taxon>Dorylaimia</taxon>
        <taxon>Trichinellida</taxon>
        <taxon>Trichinellidae</taxon>
        <taxon>Trichinella</taxon>
    </lineage>
</organism>
<proteinExistence type="predicted"/>
<name>A0A0V1GVL6_9BILA</name>
<dbReference type="AlphaFoldDB" id="A0A0V1GVL6"/>
<accession>A0A0V1GVL6</accession>
<comment type="caution">
    <text evidence="1">The sequence shown here is derived from an EMBL/GenBank/DDBJ whole genome shotgun (WGS) entry which is preliminary data.</text>
</comment>
<protein>
    <submittedName>
        <fullName evidence="1">Uncharacterized protein</fullName>
    </submittedName>
</protein>
<sequence length="66" mass="7337">MYCRNGQRSLNGMSRSSTVTKAPGLHIIGKRAIQSSETSHIVAKGSFSRRCDLVSRSSNRMILEIR</sequence>
<keyword evidence="2" id="KW-1185">Reference proteome</keyword>
<reference evidence="1 2" key="1">
    <citation type="submission" date="2015-01" db="EMBL/GenBank/DDBJ databases">
        <title>Evolution of Trichinella species and genotypes.</title>
        <authorList>
            <person name="Korhonen P.K."/>
            <person name="Edoardo P."/>
            <person name="Giuseppe L.R."/>
            <person name="Gasser R.B."/>
        </authorList>
    </citation>
    <scope>NUCLEOTIDE SEQUENCE [LARGE SCALE GENOMIC DNA]</scope>
    <source>
        <strain evidence="1">ISS1029</strain>
    </source>
</reference>
<gene>
    <name evidence="1" type="ORF">T11_9880</name>
</gene>
<dbReference type="Proteomes" id="UP000055024">
    <property type="component" value="Unassembled WGS sequence"/>
</dbReference>